<comment type="subcellular location">
    <subcellularLocation>
        <location evidence="2 9">Cytoplasm</location>
    </subcellularLocation>
</comment>
<evidence type="ECO:0000256" key="9">
    <source>
        <dbReference type="HAMAP-Rule" id="MF_00812"/>
    </source>
</evidence>
<evidence type="ECO:0000256" key="7">
    <source>
        <dbReference type="ARBA" id="ARBA00022679"/>
    </source>
</evidence>
<evidence type="ECO:0000256" key="6">
    <source>
        <dbReference type="ARBA" id="ARBA00022603"/>
    </source>
</evidence>
<keyword evidence="11" id="KW-1185">Reference proteome</keyword>
<dbReference type="GO" id="GO:0010038">
    <property type="term" value="P:response to metal ion"/>
    <property type="evidence" value="ECO:0007669"/>
    <property type="project" value="InterPro"/>
</dbReference>
<dbReference type="InterPro" id="IPR022474">
    <property type="entry name" value="Thiopur_S-MeTfrase_Se/Te_detox"/>
</dbReference>
<dbReference type="PANTHER" id="PTHR10259:SF11">
    <property type="entry name" value="THIOPURINE S-METHYLTRANSFERASE"/>
    <property type="match status" value="1"/>
</dbReference>
<accession>A0A261R404</accession>
<dbReference type="InterPro" id="IPR025835">
    <property type="entry name" value="Thiopurine_S-MeTrfase"/>
</dbReference>
<organism evidence="10 11">
    <name type="scientific">Bordetella genomosp. 9</name>
    <dbReference type="NCBI Taxonomy" id="1416803"/>
    <lineage>
        <taxon>Bacteria</taxon>
        <taxon>Pseudomonadati</taxon>
        <taxon>Pseudomonadota</taxon>
        <taxon>Betaproteobacteria</taxon>
        <taxon>Burkholderiales</taxon>
        <taxon>Alcaligenaceae</taxon>
        <taxon>Bordetella</taxon>
    </lineage>
</organism>
<protein>
    <recommendedName>
        <fullName evidence="4 9">Thiopurine S-methyltransferase</fullName>
        <ecNumber evidence="4 9">2.1.1.67</ecNumber>
    </recommendedName>
    <alternativeName>
        <fullName evidence="9">Thiopurine methyltransferase</fullName>
    </alternativeName>
</protein>
<dbReference type="InterPro" id="IPR029063">
    <property type="entry name" value="SAM-dependent_MTases_sf"/>
</dbReference>
<dbReference type="HAMAP" id="MF_00812">
    <property type="entry name" value="Thiopur_methtran"/>
    <property type="match status" value="1"/>
</dbReference>
<gene>
    <name evidence="9" type="primary">tpm</name>
    <name evidence="10" type="ORF">CAL26_19470</name>
</gene>
<evidence type="ECO:0000256" key="4">
    <source>
        <dbReference type="ARBA" id="ARBA00011905"/>
    </source>
</evidence>
<dbReference type="NCBIfam" id="TIGR03840">
    <property type="entry name" value="TMPT_Se_Te"/>
    <property type="match status" value="1"/>
</dbReference>
<evidence type="ECO:0000256" key="5">
    <source>
        <dbReference type="ARBA" id="ARBA00022490"/>
    </source>
</evidence>
<keyword evidence="5 9" id="KW-0963">Cytoplasm</keyword>
<dbReference type="PANTHER" id="PTHR10259">
    <property type="entry name" value="THIOPURINE S-METHYLTRANSFERASE"/>
    <property type="match status" value="1"/>
</dbReference>
<dbReference type="EC" id="2.1.1.67" evidence="4 9"/>
<dbReference type="AlphaFoldDB" id="A0A261R404"/>
<feature type="binding site" evidence="9">
    <location>
        <position position="66"/>
    </location>
    <ligand>
        <name>S-adenosyl-L-methionine</name>
        <dbReference type="ChEBI" id="CHEBI:59789"/>
    </ligand>
</feature>
<keyword evidence="6 9" id="KW-0489">Methyltransferase</keyword>
<evidence type="ECO:0000256" key="1">
    <source>
        <dbReference type="ARBA" id="ARBA00000903"/>
    </source>
</evidence>
<dbReference type="PIRSF" id="PIRSF023956">
    <property type="entry name" value="Thiopurine_S-methyltransferase"/>
    <property type="match status" value="1"/>
</dbReference>
<dbReference type="Proteomes" id="UP000216857">
    <property type="component" value="Unassembled WGS sequence"/>
</dbReference>
<keyword evidence="8 9" id="KW-0949">S-adenosyl-L-methionine</keyword>
<evidence type="ECO:0000256" key="3">
    <source>
        <dbReference type="ARBA" id="ARBA00008145"/>
    </source>
</evidence>
<proteinExistence type="inferred from homology"/>
<reference evidence="10" key="1">
    <citation type="submission" date="2017-05" db="EMBL/GenBank/DDBJ databases">
        <title>Complete and WGS of Bordetella genogroups.</title>
        <authorList>
            <person name="Spilker T."/>
            <person name="Lipuma J."/>
        </authorList>
    </citation>
    <scope>NUCLEOTIDE SEQUENCE</scope>
    <source>
        <strain evidence="10">AU21707</strain>
    </source>
</reference>
<evidence type="ECO:0000256" key="8">
    <source>
        <dbReference type="ARBA" id="ARBA00022691"/>
    </source>
</evidence>
<comment type="similarity">
    <text evidence="3 9">Belongs to the class I-like SAM-binding methyltransferase superfamily. TPMT family.</text>
</comment>
<sequence length="231" mass="26574">MEPEFWLERWREGRTHFHQTRISPPLERFWPTLEFARSSRVLVPLCGKSLDMLWLAERGLHVLGVELSPLAVQQFFDEHGLTPRVRRSSLGEHYSVDYGASDDTRHGPGHIEIIRGDIFDLDADTLRACTGVFDRAALVALPRDMREPYVRHVYSQLADDYQGLLVTLDYPQAEMDGPPFCVDDAEVQALYAGHSVAELIYRRDILALEPKFQKAGVSRLDALAYRLRRRR</sequence>
<dbReference type="NCBIfam" id="NF009732">
    <property type="entry name" value="PRK13255.1"/>
    <property type="match status" value="1"/>
</dbReference>
<comment type="catalytic activity">
    <reaction evidence="1 9">
        <text>S-adenosyl-L-methionine + a thiopurine = S-adenosyl-L-homocysteine + a thiopurine S-methylether.</text>
        <dbReference type="EC" id="2.1.1.67"/>
    </reaction>
</comment>
<dbReference type="GO" id="GO:0032259">
    <property type="term" value="P:methylation"/>
    <property type="evidence" value="ECO:0007669"/>
    <property type="project" value="UniProtKB-KW"/>
</dbReference>
<feature type="binding site" evidence="9">
    <location>
        <position position="45"/>
    </location>
    <ligand>
        <name>S-adenosyl-L-methionine</name>
        <dbReference type="ChEBI" id="CHEBI:59789"/>
    </ligand>
</feature>
<feature type="binding site" evidence="9">
    <location>
        <position position="10"/>
    </location>
    <ligand>
        <name>S-adenosyl-L-methionine</name>
        <dbReference type="ChEBI" id="CHEBI:59789"/>
    </ligand>
</feature>
<dbReference type="InterPro" id="IPR008854">
    <property type="entry name" value="TPMT"/>
</dbReference>
<dbReference type="SUPFAM" id="SSF53335">
    <property type="entry name" value="S-adenosyl-L-methionine-dependent methyltransferases"/>
    <property type="match status" value="1"/>
</dbReference>
<dbReference type="Pfam" id="PF05724">
    <property type="entry name" value="TPMT"/>
    <property type="match status" value="1"/>
</dbReference>
<feature type="binding site" evidence="9">
    <location>
        <position position="135"/>
    </location>
    <ligand>
        <name>S-adenosyl-L-methionine</name>
        <dbReference type="ChEBI" id="CHEBI:59789"/>
    </ligand>
</feature>
<evidence type="ECO:0000313" key="11">
    <source>
        <dbReference type="Proteomes" id="UP000216857"/>
    </source>
</evidence>
<dbReference type="OrthoDB" id="9778208at2"/>
<dbReference type="GO" id="GO:0008119">
    <property type="term" value="F:thiopurine S-methyltransferase activity"/>
    <property type="evidence" value="ECO:0007669"/>
    <property type="project" value="UniProtKB-UniRule"/>
</dbReference>
<keyword evidence="7 9" id="KW-0808">Transferase</keyword>
<dbReference type="PROSITE" id="PS51585">
    <property type="entry name" value="SAM_MT_TPMT"/>
    <property type="match status" value="1"/>
</dbReference>
<dbReference type="EMBL" id="NEVJ01000003">
    <property type="protein sequence ID" value="OZI19758.1"/>
    <property type="molecule type" value="Genomic_DNA"/>
</dbReference>
<dbReference type="FunFam" id="3.40.50.150:FF:000101">
    <property type="entry name" value="Thiopurine S-methyltransferase"/>
    <property type="match status" value="1"/>
</dbReference>
<dbReference type="Gene3D" id="3.40.50.150">
    <property type="entry name" value="Vaccinia Virus protein VP39"/>
    <property type="match status" value="1"/>
</dbReference>
<evidence type="ECO:0000313" key="10">
    <source>
        <dbReference type="EMBL" id="OZI19758.1"/>
    </source>
</evidence>
<dbReference type="GO" id="GO:0005737">
    <property type="term" value="C:cytoplasm"/>
    <property type="evidence" value="ECO:0007669"/>
    <property type="project" value="UniProtKB-SubCell"/>
</dbReference>
<name>A0A261R404_9BORD</name>
<evidence type="ECO:0000256" key="2">
    <source>
        <dbReference type="ARBA" id="ARBA00004496"/>
    </source>
</evidence>
<comment type="caution">
    <text evidence="10">The sequence shown here is derived from an EMBL/GenBank/DDBJ whole genome shotgun (WGS) entry which is preliminary data.</text>
</comment>
<dbReference type="RefSeq" id="WP_094848385.1">
    <property type="nucleotide sequence ID" value="NZ_NEVJ01000003.1"/>
</dbReference>